<dbReference type="PRINTS" id="PR00081">
    <property type="entry name" value="GDHRDH"/>
</dbReference>
<dbReference type="PROSITE" id="PS00061">
    <property type="entry name" value="ADH_SHORT"/>
    <property type="match status" value="1"/>
</dbReference>
<keyword evidence="2" id="KW-0521">NADP</keyword>
<dbReference type="EMBL" id="WNWS01000080">
    <property type="protein sequence ID" value="KAE9982090.1"/>
    <property type="molecule type" value="Genomic_DNA"/>
</dbReference>
<dbReference type="Gene3D" id="3.40.50.720">
    <property type="entry name" value="NAD(P)-binding Rossmann-like Domain"/>
    <property type="match status" value="1"/>
</dbReference>
<dbReference type="AlphaFoldDB" id="A0A8H3Z1D5"/>
<protein>
    <submittedName>
        <fullName evidence="4">Uncharacterized protein</fullName>
    </submittedName>
</protein>
<dbReference type="InterPro" id="IPR020904">
    <property type="entry name" value="Sc_DH/Rdtase_CS"/>
</dbReference>
<dbReference type="PANTHER" id="PTHR43669">
    <property type="entry name" value="5-KETO-D-GLUCONATE 5-REDUCTASE"/>
    <property type="match status" value="1"/>
</dbReference>
<reference evidence="4 5" key="1">
    <citation type="submission" date="2018-12" db="EMBL/GenBank/DDBJ databases">
        <title>Venturia inaequalis Genome Resource.</title>
        <authorList>
            <person name="Lichtner F.J."/>
        </authorList>
    </citation>
    <scope>NUCLEOTIDE SEQUENCE [LARGE SCALE GENOMIC DNA]</scope>
    <source>
        <strain evidence="4 5">120213</strain>
    </source>
</reference>
<evidence type="ECO:0000313" key="5">
    <source>
        <dbReference type="Proteomes" id="UP000447873"/>
    </source>
</evidence>
<evidence type="ECO:0000256" key="2">
    <source>
        <dbReference type="ARBA" id="ARBA00022857"/>
    </source>
</evidence>
<dbReference type="Pfam" id="PF00106">
    <property type="entry name" value="adh_short"/>
    <property type="match status" value="1"/>
</dbReference>
<dbReference type="Proteomes" id="UP000447873">
    <property type="component" value="Unassembled WGS sequence"/>
</dbReference>
<name>A0A8H3Z1D5_VENIN</name>
<evidence type="ECO:0000313" key="4">
    <source>
        <dbReference type="EMBL" id="KAE9982090.1"/>
    </source>
</evidence>
<sequence>MNPAFTMQFQYNKVLLIGATSGIGYALAERMLTTGTKVIIAGRRKERLDELVSKHGEDKAFPSVFDISELSKIPAWASSITKEHPDLDCVVLNSGIQRAYNFAKPETVNLEQINEEMTTNYLSFVHLTTAFLPHMQAQKAHTSLIYVSSGLALVPYPRALNYSATKAALHHFLLSLRIQLKSGPGNVKIIEIFPPAVQTELHNTKHQPDIPNDAGAKFGMPLDEFIDETWKGLQTGDEHIFVGDLPKHAGQGFEAERQKIFMKIFGGEDTVGLGKE</sequence>
<dbReference type="InterPro" id="IPR002347">
    <property type="entry name" value="SDR_fam"/>
</dbReference>
<comment type="similarity">
    <text evidence="1">Belongs to the short-chain dehydrogenases/reductases (SDR) family.</text>
</comment>
<dbReference type="PANTHER" id="PTHR43669:SF11">
    <property type="entry name" value="SHORT-CHAIN DEHYDROGENASE_OXIDOREDUCTASE"/>
    <property type="match status" value="1"/>
</dbReference>
<keyword evidence="3" id="KW-0560">Oxidoreductase</keyword>
<accession>A0A8H3Z1D5</accession>
<dbReference type="InterPro" id="IPR036291">
    <property type="entry name" value="NAD(P)-bd_dom_sf"/>
</dbReference>
<gene>
    <name evidence="4" type="ORF">EG328_011193</name>
</gene>
<dbReference type="GO" id="GO:0016491">
    <property type="term" value="F:oxidoreductase activity"/>
    <property type="evidence" value="ECO:0007669"/>
    <property type="project" value="UniProtKB-KW"/>
</dbReference>
<dbReference type="SUPFAM" id="SSF51735">
    <property type="entry name" value="NAD(P)-binding Rossmann-fold domains"/>
    <property type="match status" value="1"/>
</dbReference>
<evidence type="ECO:0000256" key="1">
    <source>
        <dbReference type="ARBA" id="ARBA00006484"/>
    </source>
</evidence>
<organism evidence="4 5">
    <name type="scientific">Venturia inaequalis</name>
    <name type="common">Apple scab fungus</name>
    <dbReference type="NCBI Taxonomy" id="5025"/>
    <lineage>
        <taxon>Eukaryota</taxon>
        <taxon>Fungi</taxon>
        <taxon>Dikarya</taxon>
        <taxon>Ascomycota</taxon>
        <taxon>Pezizomycotina</taxon>
        <taxon>Dothideomycetes</taxon>
        <taxon>Pleosporomycetidae</taxon>
        <taxon>Venturiales</taxon>
        <taxon>Venturiaceae</taxon>
        <taxon>Venturia</taxon>
    </lineage>
</organism>
<evidence type="ECO:0000256" key="3">
    <source>
        <dbReference type="ARBA" id="ARBA00023002"/>
    </source>
</evidence>
<proteinExistence type="inferred from homology"/>
<comment type="caution">
    <text evidence="4">The sequence shown here is derived from an EMBL/GenBank/DDBJ whole genome shotgun (WGS) entry which is preliminary data.</text>
</comment>